<sequence>MKEITSTQNSLIKQLLLLQEKSRNRKKEGIFVIEGTREITLAIKGGYTLQRILFQQDIFSEAQLKSLLLETKSSPECICISKEVYEKLTYRSSTEGVIAVAVAKSHSLSDLHLKKTKPLILVAEAPEKPGNIGALLRTADAAGVDAVLIANPKTDLYNPNIIRSSVGCVFTTTIAMGTTTEIIDFLRDQGINIFCAALSASKPYTEVSFNQGVAIVVGTEDEGLTEEWLSNSNQNIIIPMQGVIDSMNVSVAAAILVFEAKRQRSM</sequence>
<keyword evidence="7" id="KW-1185">Reference proteome</keyword>
<dbReference type="SUPFAM" id="SSF75217">
    <property type="entry name" value="alpha/beta knot"/>
    <property type="match status" value="1"/>
</dbReference>
<dbReference type="GO" id="GO:0008173">
    <property type="term" value="F:RNA methyltransferase activity"/>
    <property type="evidence" value="ECO:0007669"/>
    <property type="project" value="InterPro"/>
</dbReference>
<dbReference type="GO" id="GO:0032259">
    <property type="term" value="P:methylation"/>
    <property type="evidence" value="ECO:0007669"/>
    <property type="project" value="UniProtKB-KW"/>
</dbReference>
<name>A0A0B7I1W0_9FLAO</name>
<dbReference type="InterPro" id="IPR001537">
    <property type="entry name" value="SpoU_MeTrfase"/>
</dbReference>
<dbReference type="InterPro" id="IPR053888">
    <property type="entry name" value="MRM3-like_sub_bind"/>
</dbReference>
<dbReference type="GO" id="GO:0006396">
    <property type="term" value="P:RNA processing"/>
    <property type="evidence" value="ECO:0007669"/>
    <property type="project" value="InterPro"/>
</dbReference>
<dbReference type="InterPro" id="IPR051259">
    <property type="entry name" value="rRNA_Methyltransferase"/>
</dbReference>
<dbReference type="InterPro" id="IPR029064">
    <property type="entry name" value="Ribosomal_eL30-like_sf"/>
</dbReference>
<dbReference type="Pfam" id="PF22435">
    <property type="entry name" value="MRM3-like_sub_bind"/>
    <property type="match status" value="1"/>
</dbReference>
<protein>
    <submittedName>
        <fullName evidence="6">TrmH family RNA methyltransferase</fullName>
    </submittedName>
</protein>
<dbReference type="PANTHER" id="PTHR43191">
    <property type="entry name" value="RRNA METHYLTRANSFERASE 3"/>
    <property type="match status" value="1"/>
</dbReference>
<evidence type="ECO:0000256" key="2">
    <source>
        <dbReference type="ARBA" id="ARBA00022603"/>
    </source>
</evidence>
<dbReference type="PANTHER" id="PTHR43191:SF2">
    <property type="entry name" value="RRNA METHYLTRANSFERASE 3, MITOCHONDRIAL"/>
    <property type="match status" value="1"/>
</dbReference>
<dbReference type="Pfam" id="PF00588">
    <property type="entry name" value="SpoU_methylase"/>
    <property type="match status" value="1"/>
</dbReference>
<evidence type="ECO:0000313" key="6">
    <source>
        <dbReference type="EMBL" id="CEN43773.1"/>
    </source>
</evidence>
<evidence type="ECO:0000259" key="4">
    <source>
        <dbReference type="Pfam" id="PF00588"/>
    </source>
</evidence>
<dbReference type="AlphaFoldDB" id="A0A0B7I1W0"/>
<feature type="domain" description="MRM3-like substrate binding" evidence="5">
    <location>
        <begin position="9"/>
        <end position="99"/>
    </location>
</feature>
<gene>
    <name evidence="6" type="ORF">CCAND38_1300003</name>
</gene>
<comment type="similarity">
    <text evidence="1">Belongs to the class IV-like SAM-binding methyltransferase superfamily. RNA methyltransferase TrmH family.</text>
</comment>
<keyword evidence="2 6" id="KW-0489">Methyltransferase</keyword>
<reference evidence="6" key="1">
    <citation type="submission" date="2015-01" db="EMBL/GenBank/DDBJ databases">
        <authorList>
            <person name="Xiang T."/>
            <person name="Song Y."/>
            <person name="Huang L."/>
            <person name="Wang B."/>
            <person name="Wu P."/>
        </authorList>
    </citation>
    <scope>NUCLEOTIDE SEQUENCE [LARGE SCALE GENOMIC DNA]</scope>
    <source>
        <strain evidence="6">CcD38</strain>
    </source>
</reference>
<dbReference type="Gene3D" id="3.40.1280.10">
    <property type="match status" value="1"/>
</dbReference>
<dbReference type="SUPFAM" id="SSF55315">
    <property type="entry name" value="L30e-like"/>
    <property type="match status" value="1"/>
</dbReference>
<dbReference type="RefSeq" id="WP_042343298.1">
    <property type="nucleotide sequence ID" value="NZ_CDOI01000036.1"/>
</dbReference>
<dbReference type="Gene3D" id="3.30.1330.30">
    <property type="match status" value="1"/>
</dbReference>
<dbReference type="InterPro" id="IPR029026">
    <property type="entry name" value="tRNA_m1G_MTases_N"/>
</dbReference>
<dbReference type="CDD" id="cd18104">
    <property type="entry name" value="SpoU-like_RNA-MTase"/>
    <property type="match status" value="1"/>
</dbReference>
<feature type="domain" description="tRNA/rRNA methyltransferase SpoU type" evidence="4">
    <location>
        <begin position="119"/>
        <end position="257"/>
    </location>
</feature>
<organism evidence="6 7">
    <name type="scientific">Capnocytophaga canis</name>
    <dbReference type="NCBI Taxonomy" id="1848903"/>
    <lineage>
        <taxon>Bacteria</taxon>
        <taxon>Pseudomonadati</taxon>
        <taxon>Bacteroidota</taxon>
        <taxon>Flavobacteriia</taxon>
        <taxon>Flavobacteriales</taxon>
        <taxon>Flavobacteriaceae</taxon>
        <taxon>Capnocytophaga</taxon>
    </lineage>
</organism>
<proteinExistence type="inferred from homology"/>
<evidence type="ECO:0000313" key="7">
    <source>
        <dbReference type="Proteomes" id="UP000045051"/>
    </source>
</evidence>
<accession>A0A0B7I1W0</accession>
<evidence type="ECO:0000256" key="1">
    <source>
        <dbReference type="ARBA" id="ARBA00007228"/>
    </source>
</evidence>
<dbReference type="InterPro" id="IPR029028">
    <property type="entry name" value="Alpha/beta_knot_MTases"/>
</dbReference>
<dbReference type="EMBL" id="CDOI01000036">
    <property type="protein sequence ID" value="CEN43773.1"/>
    <property type="molecule type" value="Genomic_DNA"/>
</dbReference>
<dbReference type="Proteomes" id="UP000045051">
    <property type="component" value="Unassembled WGS sequence"/>
</dbReference>
<keyword evidence="3 6" id="KW-0808">Transferase</keyword>
<evidence type="ECO:0000259" key="5">
    <source>
        <dbReference type="Pfam" id="PF22435"/>
    </source>
</evidence>
<evidence type="ECO:0000256" key="3">
    <source>
        <dbReference type="ARBA" id="ARBA00022679"/>
    </source>
</evidence>
<dbReference type="GO" id="GO:0003723">
    <property type="term" value="F:RNA binding"/>
    <property type="evidence" value="ECO:0007669"/>
    <property type="project" value="InterPro"/>
</dbReference>